<feature type="signal peptide" evidence="2">
    <location>
        <begin position="1"/>
        <end position="18"/>
    </location>
</feature>
<feature type="transmembrane region" description="Helical" evidence="1">
    <location>
        <begin position="121"/>
        <end position="140"/>
    </location>
</feature>
<proteinExistence type="predicted"/>
<dbReference type="PANTHER" id="PTHR32251:SF17">
    <property type="entry name" value="STEROID 5-ALPHA REDUCTASE C-TERMINAL DOMAIN-CONTAINING PROTEIN"/>
    <property type="match status" value="1"/>
</dbReference>
<keyword evidence="1" id="KW-0472">Membrane</keyword>
<evidence type="ECO:0000256" key="1">
    <source>
        <dbReference type="SAM" id="Phobius"/>
    </source>
</evidence>
<keyword evidence="1" id="KW-0812">Transmembrane</keyword>
<feature type="chain" id="PRO_5035174660" description="Steroid 5-alpha reductase C-terminal domain-containing protein" evidence="2">
    <location>
        <begin position="19"/>
        <end position="356"/>
    </location>
</feature>
<dbReference type="OrthoDB" id="201504at2759"/>
<comment type="caution">
    <text evidence="3">The sequence shown here is derived from an EMBL/GenBank/DDBJ whole genome shotgun (WGS) entry which is preliminary data.</text>
</comment>
<keyword evidence="1" id="KW-1133">Transmembrane helix</keyword>
<keyword evidence="2" id="KW-0732">Signal</keyword>
<evidence type="ECO:0008006" key="5">
    <source>
        <dbReference type="Google" id="ProtNLM"/>
    </source>
</evidence>
<dbReference type="EMBL" id="JAGTXO010000008">
    <property type="protein sequence ID" value="KAG8466160.1"/>
    <property type="molecule type" value="Genomic_DNA"/>
</dbReference>
<dbReference type="Pfam" id="PF06966">
    <property type="entry name" value="DUF1295"/>
    <property type="match status" value="1"/>
</dbReference>
<dbReference type="Gene3D" id="1.20.120.1630">
    <property type="match status" value="1"/>
</dbReference>
<feature type="transmembrane region" description="Helical" evidence="1">
    <location>
        <begin position="220"/>
        <end position="240"/>
    </location>
</feature>
<keyword evidence="4" id="KW-1185">Reference proteome</keyword>
<evidence type="ECO:0000256" key="2">
    <source>
        <dbReference type="SAM" id="SignalP"/>
    </source>
</evidence>
<dbReference type="Proteomes" id="UP000751190">
    <property type="component" value="Unassembled WGS sequence"/>
</dbReference>
<feature type="transmembrane region" description="Helical" evidence="1">
    <location>
        <begin position="178"/>
        <end position="200"/>
    </location>
</feature>
<protein>
    <recommendedName>
        <fullName evidence="5">Steroid 5-alpha reductase C-terminal domain-containing protein</fullName>
    </recommendedName>
</protein>
<accession>A0A8J6CDS0</accession>
<dbReference type="InterPro" id="IPR010721">
    <property type="entry name" value="UstE-like"/>
</dbReference>
<reference evidence="3" key="1">
    <citation type="submission" date="2021-05" db="EMBL/GenBank/DDBJ databases">
        <title>The genome of the haptophyte Pavlova lutheri (Diacronema luteri, Pavlovales) - a model for lipid biosynthesis in eukaryotic algae.</title>
        <authorList>
            <person name="Hulatt C.J."/>
            <person name="Posewitz M.C."/>
        </authorList>
    </citation>
    <scope>NUCLEOTIDE SEQUENCE</scope>
    <source>
        <strain evidence="3">NIVA-4/92</strain>
    </source>
</reference>
<feature type="transmembrane region" description="Helical" evidence="1">
    <location>
        <begin position="146"/>
        <end position="166"/>
    </location>
</feature>
<feature type="transmembrane region" description="Helical" evidence="1">
    <location>
        <begin position="86"/>
        <end position="109"/>
    </location>
</feature>
<feature type="transmembrane region" description="Helical" evidence="1">
    <location>
        <begin position="275"/>
        <end position="295"/>
    </location>
</feature>
<evidence type="ECO:0000313" key="3">
    <source>
        <dbReference type="EMBL" id="KAG8466160.1"/>
    </source>
</evidence>
<organism evidence="3 4">
    <name type="scientific">Diacronema lutheri</name>
    <name type="common">Unicellular marine alga</name>
    <name type="synonym">Monochrysis lutheri</name>
    <dbReference type="NCBI Taxonomy" id="2081491"/>
    <lineage>
        <taxon>Eukaryota</taxon>
        <taxon>Haptista</taxon>
        <taxon>Haptophyta</taxon>
        <taxon>Pavlovophyceae</taxon>
        <taxon>Pavlovales</taxon>
        <taxon>Pavlovaceae</taxon>
        <taxon>Diacronema</taxon>
    </lineage>
</organism>
<evidence type="ECO:0000313" key="4">
    <source>
        <dbReference type="Proteomes" id="UP000751190"/>
    </source>
</evidence>
<gene>
    <name evidence="3" type="ORF">KFE25_001916</name>
</gene>
<name>A0A8J6CDS0_DIALT</name>
<dbReference type="PANTHER" id="PTHR32251">
    <property type="entry name" value="3-OXO-5-ALPHA-STEROID 4-DEHYDROGENASE"/>
    <property type="match status" value="1"/>
</dbReference>
<feature type="transmembrane region" description="Helical" evidence="1">
    <location>
        <begin position="301"/>
        <end position="318"/>
    </location>
</feature>
<sequence>MWVRRLLTVNALLNSTRACAFGSHARATPFPSTLRPWLASARIGARASAPVHDYVRHLRGGSTLGAGVGARRASTGAPVPHEGVSMFAGAAISAAVIYGLNGLGCAVSVADPSLGEKVADLLGTGAIALSAIVSNVISPASMNIRVVLATVAVVMWGTRLASFLFVRALNRGGDGRLTGYFTTFPKAFLFWITSATWGWLTALPQTLLCFSTTAAVTPLGPFGAFAAGLVFLGIWTEAVADWQKWQFKSDPANKDKWCDVGLWAKCRHPNYASELVIWTSLFALAAHGLDCVLAVAAAAHGPLFVAGLILFGSGVPLAEKIADRRYGHLEAFQVYKRETPLLVPRIFPLSPEPPRA</sequence>
<dbReference type="GO" id="GO:0016020">
    <property type="term" value="C:membrane"/>
    <property type="evidence" value="ECO:0007669"/>
    <property type="project" value="TreeGrafter"/>
</dbReference>
<dbReference type="AlphaFoldDB" id="A0A8J6CDS0"/>
<dbReference type="OMA" id="HPNWFGN"/>